<sequence>MGSEAALAEKFQISFTEPWKDLITTSIPQLDEVESLLKNYPPPLPSIGQIKSVLNHLNHSKATGADGVPAWLLKRFSSVLAPIVHDIITASIKQCKYPSHYKHGLVTPVPKAYPPTNVGNDFRQISVLPHIGKILEREYNYNSIKMTSQQCRKAHLPTEVGLATYCTKIRPLLEYAALVWGGLPHYLVNDLERIQRRSLRIIGLPVDTLPPLSERRDKLTLREMEAITLDVNHPCHHLVPIAQKHDYSTRTKERGSNVNHEAHAQIVSVRGSGDVEHLKASLKETQKKMLRLEKENADMAAKAARKEELEKEVEKLNQEKKKNQELLSEYFKEFGKLNSGKEEYERKMDTYERQLNDMRLELLDKETQMSMMARASNSTSNMAEENEMLKQQFEELKSQISSLLEQKENNTEKEKQ</sequence>
<dbReference type="OrthoDB" id="411378at2759"/>
<dbReference type="EMBL" id="CACRXK020018632">
    <property type="protein sequence ID" value="CAB4032717.1"/>
    <property type="molecule type" value="Genomic_DNA"/>
</dbReference>
<dbReference type="Proteomes" id="UP001152795">
    <property type="component" value="Unassembled WGS sequence"/>
</dbReference>
<dbReference type="PANTHER" id="PTHR47510:SF3">
    <property type="entry name" value="ENDO_EXONUCLEASE_PHOSPHATASE DOMAIN-CONTAINING PROTEIN"/>
    <property type="match status" value="1"/>
</dbReference>
<keyword evidence="2" id="KW-1185">Reference proteome</keyword>
<protein>
    <submittedName>
        <fullName evidence="1">Uncharacterized protein</fullName>
    </submittedName>
</protein>
<organism evidence="1 2">
    <name type="scientific">Paramuricea clavata</name>
    <name type="common">Red gorgonian</name>
    <name type="synonym">Violescent sea-whip</name>
    <dbReference type="NCBI Taxonomy" id="317549"/>
    <lineage>
        <taxon>Eukaryota</taxon>
        <taxon>Metazoa</taxon>
        <taxon>Cnidaria</taxon>
        <taxon>Anthozoa</taxon>
        <taxon>Octocorallia</taxon>
        <taxon>Malacalcyonacea</taxon>
        <taxon>Plexauridae</taxon>
        <taxon>Paramuricea</taxon>
    </lineage>
</organism>
<dbReference type="PANTHER" id="PTHR47510">
    <property type="entry name" value="REVERSE TRANSCRIPTASE DOMAIN-CONTAINING PROTEIN"/>
    <property type="match status" value="1"/>
</dbReference>
<evidence type="ECO:0000313" key="1">
    <source>
        <dbReference type="EMBL" id="CAB4032717.1"/>
    </source>
</evidence>
<feature type="non-terminal residue" evidence="1">
    <location>
        <position position="416"/>
    </location>
</feature>
<dbReference type="AlphaFoldDB" id="A0A7D9JMK5"/>
<proteinExistence type="predicted"/>
<reference evidence="1" key="1">
    <citation type="submission" date="2020-04" db="EMBL/GenBank/DDBJ databases">
        <authorList>
            <person name="Alioto T."/>
            <person name="Alioto T."/>
            <person name="Gomez Garrido J."/>
        </authorList>
    </citation>
    <scope>NUCLEOTIDE SEQUENCE</scope>
    <source>
        <strain evidence="1">A484AB</strain>
    </source>
</reference>
<gene>
    <name evidence="1" type="ORF">PACLA_8A032225</name>
</gene>
<evidence type="ECO:0000313" key="2">
    <source>
        <dbReference type="Proteomes" id="UP001152795"/>
    </source>
</evidence>
<name>A0A7D9JMK5_PARCT</name>
<comment type="caution">
    <text evidence="1">The sequence shown here is derived from an EMBL/GenBank/DDBJ whole genome shotgun (WGS) entry which is preliminary data.</text>
</comment>
<accession>A0A7D9JMK5</accession>